<evidence type="ECO:0000313" key="9">
    <source>
        <dbReference type="Proteomes" id="UP000003240"/>
    </source>
</evidence>
<dbReference type="SUPFAM" id="SSF55874">
    <property type="entry name" value="ATPase domain of HSP90 chaperone/DNA topoisomerase II/histidine kinase"/>
    <property type="match status" value="1"/>
</dbReference>
<accession>F7NK01</accession>
<evidence type="ECO:0000256" key="3">
    <source>
        <dbReference type="ARBA" id="ARBA00022741"/>
    </source>
</evidence>
<evidence type="ECO:0000256" key="5">
    <source>
        <dbReference type="ARBA" id="ARBA00022840"/>
    </source>
</evidence>
<dbReference type="Proteomes" id="UP000003240">
    <property type="component" value="Unassembled WGS sequence"/>
</dbReference>
<dbReference type="eggNOG" id="COG2172">
    <property type="taxonomic scope" value="Bacteria"/>
</dbReference>
<evidence type="ECO:0000313" key="8">
    <source>
        <dbReference type="EMBL" id="EGO63648.1"/>
    </source>
</evidence>
<dbReference type="PANTHER" id="PTHR35526">
    <property type="entry name" value="ANTI-SIGMA-F FACTOR RSBW-RELATED"/>
    <property type="match status" value="1"/>
</dbReference>
<keyword evidence="5" id="KW-0067">ATP-binding</keyword>
<dbReference type="PANTHER" id="PTHR35526:SF3">
    <property type="entry name" value="ANTI-SIGMA-F FACTOR RSBW"/>
    <property type="match status" value="1"/>
</dbReference>
<dbReference type="Gene3D" id="3.30.565.10">
    <property type="entry name" value="Histidine kinase-like ATPase, C-terminal domain"/>
    <property type="match status" value="1"/>
</dbReference>
<reference evidence="8 9" key="1">
    <citation type="journal article" date="2011" name="EMBO J.">
        <title>Structural diversity of bacterial flagellar motors.</title>
        <authorList>
            <person name="Chen S."/>
            <person name="Beeby M."/>
            <person name="Murphy G.E."/>
            <person name="Leadbetter J.R."/>
            <person name="Hendrixson D.R."/>
            <person name="Briegel A."/>
            <person name="Li Z."/>
            <person name="Shi J."/>
            <person name="Tocheva E.I."/>
            <person name="Muller A."/>
            <person name="Dobro M.J."/>
            <person name="Jensen G.J."/>
        </authorList>
    </citation>
    <scope>NUCLEOTIDE SEQUENCE [LARGE SCALE GENOMIC DNA]</scope>
    <source>
        <strain evidence="8 9">DSM 6540</strain>
    </source>
</reference>
<protein>
    <submittedName>
        <fullName evidence="8">Anti-sigma F factor</fullName>
    </submittedName>
</protein>
<keyword evidence="2" id="KW-0808">Transferase</keyword>
<dbReference type="SMART" id="SM00387">
    <property type="entry name" value="HATPase_c"/>
    <property type="match status" value="1"/>
</dbReference>
<name>F7NK01_9FIRM</name>
<dbReference type="Pfam" id="PF13581">
    <property type="entry name" value="HATPase_c_2"/>
    <property type="match status" value="1"/>
</dbReference>
<dbReference type="InterPro" id="IPR036890">
    <property type="entry name" value="HATPase_C_sf"/>
</dbReference>
<evidence type="ECO:0000256" key="4">
    <source>
        <dbReference type="ARBA" id="ARBA00022777"/>
    </source>
</evidence>
<dbReference type="InterPro" id="IPR010194">
    <property type="entry name" value="Anti-sigma_F"/>
</dbReference>
<dbReference type="GO" id="GO:0016989">
    <property type="term" value="F:sigma factor antagonist activity"/>
    <property type="evidence" value="ECO:0007669"/>
    <property type="project" value="InterPro"/>
</dbReference>
<organism evidence="8 9">
    <name type="scientific">Acetonema longum DSM 6540</name>
    <dbReference type="NCBI Taxonomy" id="1009370"/>
    <lineage>
        <taxon>Bacteria</taxon>
        <taxon>Bacillati</taxon>
        <taxon>Bacillota</taxon>
        <taxon>Negativicutes</taxon>
        <taxon>Acetonemataceae</taxon>
        <taxon>Acetonema</taxon>
    </lineage>
</organism>
<evidence type="ECO:0000256" key="6">
    <source>
        <dbReference type="ARBA" id="ARBA00022969"/>
    </source>
</evidence>
<dbReference type="OrthoDB" id="9768808at2"/>
<dbReference type="AlphaFoldDB" id="F7NK01"/>
<dbReference type="NCBIfam" id="TIGR01925">
    <property type="entry name" value="spIIAB"/>
    <property type="match status" value="1"/>
</dbReference>
<keyword evidence="1" id="KW-0723">Serine/threonine-protein kinase</keyword>
<dbReference type="InterPro" id="IPR050267">
    <property type="entry name" value="Anti-sigma-factor_SerPK"/>
</dbReference>
<dbReference type="HAMAP" id="MF_00637">
    <property type="entry name" value="Anti_sigma_F"/>
    <property type="match status" value="1"/>
</dbReference>
<keyword evidence="4" id="KW-0418">Kinase</keyword>
<dbReference type="GO" id="GO:0004674">
    <property type="term" value="F:protein serine/threonine kinase activity"/>
    <property type="evidence" value="ECO:0007669"/>
    <property type="project" value="UniProtKB-KW"/>
</dbReference>
<dbReference type="GO" id="GO:0030435">
    <property type="term" value="P:sporulation resulting in formation of a cellular spore"/>
    <property type="evidence" value="ECO:0007669"/>
    <property type="project" value="UniProtKB-KW"/>
</dbReference>
<proteinExistence type="inferred from homology"/>
<dbReference type="InterPro" id="IPR003594">
    <property type="entry name" value="HATPase_dom"/>
</dbReference>
<dbReference type="GO" id="GO:0042174">
    <property type="term" value="P:negative regulation of sporulation resulting in formation of a cellular spore"/>
    <property type="evidence" value="ECO:0007669"/>
    <property type="project" value="InterPro"/>
</dbReference>
<evidence type="ECO:0000256" key="1">
    <source>
        <dbReference type="ARBA" id="ARBA00022527"/>
    </source>
</evidence>
<keyword evidence="9" id="KW-1185">Reference proteome</keyword>
<evidence type="ECO:0000256" key="2">
    <source>
        <dbReference type="ARBA" id="ARBA00022679"/>
    </source>
</evidence>
<feature type="domain" description="Histidine kinase/HSP90-like ATPase" evidence="7">
    <location>
        <begin position="35"/>
        <end position="137"/>
    </location>
</feature>
<evidence type="ECO:0000259" key="7">
    <source>
        <dbReference type="SMART" id="SM00387"/>
    </source>
</evidence>
<gene>
    <name evidence="8" type="ORF">ALO_12064</name>
</gene>
<dbReference type="STRING" id="1009370.ALO_12064"/>
<sequence>MKNQLKMSFDSLSENVGIARITAAAFSSQVDFTLSDIEEIKVAISEAVSNAVIHGYAETKGTIEMIMTLCDNYIEYVVSDQGAGIADVNLARQPAYSSMPERMGLGFVFMESFMDELEVKSTVGSGTMVRMIKKFDAKPVH</sequence>
<comment type="caution">
    <text evidence="8">The sequence shown here is derived from an EMBL/GenBank/DDBJ whole genome shotgun (WGS) entry which is preliminary data.</text>
</comment>
<keyword evidence="3" id="KW-0547">Nucleotide-binding</keyword>
<dbReference type="GO" id="GO:0005524">
    <property type="term" value="F:ATP binding"/>
    <property type="evidence" value="ECO:0007669"/>
    <property type="project" value="UniProtKB-KW"/>
</dbReference>
<dbReference type="EMBL" id="AFGF01000102">
    <property type="protein sequence ID" value="EGO63648.1"/>
    <property type="molecule type" value="Genomic_DNA"/>
</dbReference>
<keyword evidence="6" id="KW-0749">Sporulation</keyword>